<organism evidence="1">
    <name type="scientific">Streptomyces sp. R39</name>
    <dbReference type="NCBI Taxonomy" id="3238631"/>
    <lineage>
        <taxon>Bacteria</taxon>
        <taxon>Bacillati</taxon>
        <taxon>Actinomycetota</taxon>
        <taxon>Actinomycetes</taxon>
        <taxon>Kitasatosporales</taxon>
        <taxon>Streptomycetaceae</taxon>
        <taxon>Streptomyces</taxon>
    </lineage>
</organism>
<gene>
    <name evidence="1" type="ORF">AB5J52_48835</name>
</gene>
<proteinExistence type="predicted"/>
<accession>A0AB39R5D0</accession>
<geneLocation type="plasmid" evidence="1">
    <name>unnamed1</name>
</geneLocation>
<evidence type="ECO:0008006" key="2">
    <source>
        <dbReference type="Google" id="ProtNLM"/>
    </source>
</evidence>
<protein>
    <recommendedName>
        <fullName evidence="2">HNH endonuclease</fullName>
    </recommendedName>
</protein>
<sequence>MLNSDGLALWREAGCGEWKATAAEIGHDLEMLEVPYTMVTACRFPLANSRSGQLRRGEEVRIARKDLTHLVRWMPSLKESTDNIPDDCPGWGFTIFQPKAEGIAATGFALAADWPVWTEKQARAAHLLCAVCDYDLRQRNDEDRLPYYIPLPEKPNRLRLVCGRCCNHGRDEMQRLASLAGNSA</sequence>
<dbReference type="RefSeq" id="WP_369228560.1">
    <property type="nucleotide sequence ID" value="NZ_CP163442.1"/>
</dbReference>
<evidence type="ECO:0000313" key="1">
    <source>
        <dbReference type="EMBL" id="XDQ50035.1"/>
    </source>
</evidence>
<reference evidence="1" key="1">
    <citation type="submission" date="2024-07" db="EMBL/GenBank/DDBJ databases">
        <authorList>
            <person name="Yu S.T."/>
        </authorList>
    </citation>
    <scope>NUCLEOTIDE SEQUENCE</scope>
    <source>
        <strain evidence="1">R39</strain>
        <plasmid evidence="1">unnamed1</plasmid>
    </source>
</reference>
<dbReference type="EMBL" id="CP163442">
    <property type="protein sequence ID" value="XDQ50035.1"/>
    <property type="molecule type" value="Genomic_DNA"/>
</dbReference>
<dbReference type="AlphaFoldDB" id="A0AB39R5D0"/>
<keyword evidence="1" id="KW-0614">Plasmid</keyword>
<name>A0AB39R5D0_9ACTN</name>